<evidence type="ECO:0000313" key="3">
    <source>
        <dbReference type="Proteomes" id="UP001189429"/>
    </source>
</evidence>
<sequence>MADGRAESTFPRFLLFLLLAGAAYRVRMVVVRSRSWFKRQRSLATRLHTALTSSAAMRAALTLLALAPAASALSLHRAEVDAEDTLFALSSAGASQQVGAEERAGDTLFALSSESEAQQAGQQAEDEYNSVSSLLSEAEALLQEEVASDREAAEEEMRSASRGTRPGEPSIQWFGVWKRVGYIG</sequence>
<name>A0ABN9Q2T0_9DINO</name>
<gene>
    <name evidence="2" type="ORF">PCOR1329_LOCUS7234</name>
</gene>
<dbReference type="Proteomes" id="UP001189429">
    <property type="component" value="Unassembled WGS sequence"/>
</dbReference>
<protein>
    <recommendedName>
        <fullName evidence="4">Transmembrane protein</fullName>
    </recommendedName>
</protein>
<feature type="region of interest" description="Disordered" evidence="1">
    <location>
        <begin position="147"/>
        <end position="166"/>
    </location>
</feature>
<comment type="caution">
    <text evidence="2">The sequence shown here is derived from an EMBL/GenBank/DDBJ whole genome shotgun (WGS) entry which is preliminary data.</text>
</comment>
<evidence type="ECO:0000313" key="2">
    <source>
        <dbReference type="EMBL" id="CAK0798511.1"/>
    </source>
</evidence>
<dbReference type="EMBL" id="CAUYUJ010001958">
    <property type="protein sequence ID" value="CAK0798511.1"/>
    <property type="molecule type" value="Genomic_DNA"/>
</dbReference>
<reference evidence="2" key="1">
    <citation type="submission" date="2023-10" db="EMBL/GenBank/DDBJ databases">
        <authorList>
            <person name="Chen Y."/>
            <person name="Shah S."/>
            <person name="Dougan E. K."/>
            <person name="Thang M."/>
            <person name="Chan C."/>
        </authorList>
    </citation>
    <scope>NUCLEOTIDE SEQUENCE [LARGE SCALE GENOMIC DNA]</scope>
</reference>
<accession>A0ABN9Q2T0</accession>
<evidence type="ECO:0000256" key="1">
    <source>
        <dbReference type="SAM" id="MobiDB-lite"/>
    </source>
</evidence>
<keyword evidence="3" id="KW-1185">Reference proteome</keyword>
<organism evidence="2 3">
    <name type="scientific">Prorocentrum cordatum</name>
    <dbReference type="NCBI Taxonomy" id="2364126"/>
    <lineage>
        <taxon>Eukaryota</taxon>
        <taxon>Sar</taxon>
        <taxon>Alveolata</taxon>
        <taxon>Dinophyceae</taxon>
        <taxon>Prorocentrales</taxon>
        <taxon>Prorocentraceae</taxon>
        <taxon>Prorocentrum</taxon>
    </lineage>
</organism>
<evidence type="ECO:0008006" key="4">
    <source>
        <dbReference type="Google" id="ProtNLM"/>
    </source>
</evidence>
<feature type="compositionally biased region" description="Basic and acidic residues" evidence="1">
    <location>
        <begin position="147"/>
        <end position="159"/>
    </location>
</feature>
<proteinExistence type="predicted"/>